<dbReference type="Pfam" id="PF13442">
    <property type="entry name" value="Cytochrome_CBB3"/>
    <property type="match status" value="1"/>
</dbReference>
<dbReference type="GO" id="GO:0020037">
    <property type="term" value="F:heme binding"/>
    <property type="evidence" value="ECO:0007669"/>
    <property type="project" value="InterPro"/>
</dbReference>
<evidence type="ECO:0000313" key="2">
    <source>
        <dbReference type="Proteomes" id="UP000509761"/>
    </source>
</evidence>
<proteinExistence type="predicted"/>
<dbReference type="InterPro" id="IPR051459">
    <property type="entry name" value="Cytochrome_c-type_DH"/>
</dbReference>
<accession>A0A6N0Z5Y3</accession>
<dbReference type="EMBL" id="CP054580">
    <property type="protein sequence ID" value="QKS27349.1"/>
    <property type="molecule type" value="Genomic_DNA"/>
</dbReference>
<gene>
    <name evidence="1" type="ORF">FX987_05170</name>
</gene>
<protein>
    <submittedName>
        <fullName evidence="1">Fructose dehydrogenase cytochrome subunit</fullName>
    </submittedName>
</protein>
<reference evidence="1 2" key="1">
    <citation type="submission" date="2019-12" db="EMBL/GenBank/DDBJ databases">
        <title>Genome sequencing and assembly of endphytes of Porphyra tenera.</title>
        <authorList>
            <person name="Park J.M."/>
            <person name="Shin R."/>
            <person name="Jo S.H."/>
        </authorList>
    </citation>
    <scope>NUCLEOTIDE SEQUENCE [LARGE SCALE GENOMIC DNA]</scope>
    <source>
        <strain evidence="1 2">GPM3</strain>
    </source>
</reference>
<dbReference type="PANTHER" id="PTHR35008:SF9">
    <property type="entry name" value="CYTOCHROME C DOMAIN-CONTAINING PROTEIN"/>
    <property type="match status" value="1"/>
</dbReference>
<dbReference type="Proteomes" id="UP000509761">
    <property type="component" value="Chromosome"/>
</dbReference>
<dbReference type="InterPro" id="IPR009056">
    <property type="entry name" value="Cyt_c-like_dom"/>
</dbReference>
<dbReference type="Gene3D" id="1.10.760.10">
    <property type="entry name" value="Cytochrome c-like domain"/>
    <property type="match status" value="1"/>
</dbReference>
<sequence>MKMLFTSMAALFLSMPAIAQETSIDTTTWFDDPSTLTQTDGASIYAGVCAGCHMPNGQGAKGAGEYPALANNPSLMATAYPISLVIHGHKAMPPLGGLLDDEQVASVVNFIRTNFGNNYTDNEASTELVKNMR</sequence>
<dbReference type="PROSITE" id="PS51007">
    <property type="entry name" value="CYTC"/>
    <property type="match status" value="1"/>
</dbReference>
<dbReference type="PANTHER" id="PTHR35008">
    <property type="entry name" value="BLL4482 PROTEIN-RELATED"/>
    <property type="match status" value="1"/>
</dbReference>
<dbReference type="RefSeq" id="WP_022519606.1">
    <property type="nucleotide sequence ID" value="NZ_CBDIPO010000004.1"/>
</dbReference>
<organism evidence="1 2">
    <name type="scientific">Vreelandella titanicae</name>
    <dbReference type="NCBI Taxonomy" id="664683"/>
    <lineage>
        <taxon>Bacteria</taxon>
        <taxon>Pseudomonadati</taxon>
        <taxon>Pseudomonadota</taxon>
        <taxon>Gammaproteobacteria</taxon>
        <taxon>Oceanospirillales</taxon>
        <taxon>Halomonadaceae</taxon>
        <taxon>Vreelandella</taxon>
    </lineage>
</organism>
<dbReference type="SUPFAM" id="SSF46626">
    <property type="entry name" value="Cytochrome c"/>
    <property type="match status" value="1"/>
</dbReference>
<dbReference type="GO" id="GO:0009055">
    <property type="term" value="F:electron transfer activity"/>
    <property type="evidence" value="ECO:0007669"/>
    <property type="project" value="InterPro"/>
</dbReference>
<keyword evidence="2" id="KW-1185">Reference proteome</keyword>
<evidence type="ECO:0000313" key="1">
    <source>
        <dbReference type="EMBL" id="QKS27349.1"/>
    </source>
</evidence>
<name>A0A654B5J2_9GAMM</name>
<dbReference type="InterPro" id="IPR036909">
    <property type="entry name" value="Cyt_c-like_dom_sf"/>
</dbReference>
<accession>A0A654B5J2</accession>
<dbReference type="AlphaFoldDB" id="A0A654B5J2"/>